<proteinExistence type="inferred from homology"/>
<name>A0A917DIV7_9BACT</name>
<dbReference type="GO" id="GO:0046872">
    <property type="term" value="F:metal ion binding"/>
    <property type="evidence" value="ECO:0007669"/>
    <property type="project" value="UniProtKB-KW"/>
</dbReference>
<sequence>MIFKIVNIIPPLNGAGGCKYICILFLALFACQPKEQTQKENLPYYNTADFTPNWYTKKQLDTLKLHKIADFSFIDQDGKRVSSESVKGKIYVANFFFTICPSICPTMTQNLLTVHNTFKNDADILMLSHSVMPATDTVAQLKKYANRWKIDSQRWHLLTGEKDEIYALARQSYFAEKEIGLQKDKNEFLHTENAFLIDKNGYIRGVYNATLPLDVENLVKDIQVLKTE</sequence>
<evidence type="ECO:0000256" key="1">
    <source>
        <dbReference type="ARBA" id="ARBA00010996"/>
    </source>
</evidence>
<organism evidence="4 5">
    <name type="scientific">Emticicia aquatilis</name>
    <dbReference type="NCBI Taxonomy" id="1537369"/>
    <lineage>
        <taxon>Bacteria</taxon>
        <taxon>Pseudomonadati</taxon>
        <taxon>Bacteroidota</taxon>
        <taxon>Cytophagia</taxon>
        <taxon>Cytophagales</taxon>
        <taxon>Leadbetterellaceae</taxon>
        <taxon>Emticicia</taxon>
    </lineage>
</organism>
<dbReference type="AlphaFoldDB" id="A0A917DIV7"/>
<keyword evidence="2" id="KW-0479">Metal-binding</keyword>
<dbReference type="RefSeq" id="WP_188763892.1">
    <property type="nucleotide sequence ID" value="NZ_BMKK01000001.1"/>
</dbReference>
<comment type="caution">
    <text evidence="4">The sequence shown here is derived from an EMBL/GenBank/DDBJ whole genome shotgun (WGS) entry which is preliminary data.</text>
</comment>
<feature type="disulfide bond" description="Redox-active" evidence="3">
    <location>
        <begin position="100"/>
        <end position="104"/>
    </location>
</feature>
<dbReference type="SUPFAM" id="SSF52833">
    <property type="entry name" value="Thioredoxin-like"/>
    <property type="match status" value="1"/>
</dbReference>
<evidence type="ECO:0000313" key="4">
    <source>
        <dbReference type="EMBL" id="GGD42255.1"/>
    </source>
</evidence>
<dbReference type="PANTHER" id="PTHR12151">
    <property type="entry name" value="ELECTRON TRANSPORT PROTIN SCO1/SENC FAMILY MEMBER"/>
    <property type="match status" value="1"/>
</dbReference>
<reference evidence="4" key="1">
    <citation type="journal article" date="2014" name="Int. J. Syst. Evol. Microbiol.">
        <title>Complete genome sequence of Corynebacterium casei LMG S-19264T (=DSM 44701T), isolated from a smear-ripened cheese.</title>
        <authorList>
            <consortium name="US DOE Joint Genome Institute (JGI-PGF)"/>
            <person name="Walter F."/>
            <person name="Albersmeier A."/>
            <person name="Kalinowski J."/>
            <person name="Ruckert C."/>
        </authorList>
    </citation>
    <scope>NUCLEOTIDE SEQUENCE</scope>
    <source>
        <strain evidence="4">CGMCC 1.15958</strain>
    </source>
</reference>
<gene>
    <name evidence="4" type="ORF">GCM10011514_02810</name>
</gene>
<evidence type="ECO:0000313" key="5">
    <source>
        <dbReference type="Proteomes" id="UP000609064"/>
    </source>
</evidence>
<feature type="binding site" evidence="2">
    <location>
        <position position="190"/>
    </location>
    <ligand>
        <name>Cu cation</name>
        <dbReference type="ChEBI" id="CHEBI:23378"/>
    </ligand>
</feature>
<dbReference type="Gene3D" id="3.40.30.10">
    <property type="entry name" value="Glutaredoxin"/>
    <property type="match status" value="1"/>
</dbReference>
<keyword evidence="5" id="KW-1185">Reference proteome</keyword>
<dbReference type="InterPro" id="IPR003782">
    <property type="entry name" value="SCO1/SenC"/>
</dbReference>
<keyword evidence="3" id="KW-1015">Disulfide bond</keyword>
<protein>
    <submittedName>
        <fullName evidence="4">Photosynthetic protein synthase II</fullName>
    </submittedName>
</protein>
<accession>A0A917DIV7</accession>
<evidence type="ECO:0000256" key="2">
    <source>
        <dbReference type="PIRSR" id="PIRSR603782-1"/>
    </source>
</evidence>
<comment type="similarity">
    <text evidence="1">Belongs to the SCO1/2 family.</text>
</comment>
<dbReference type="InterPro" id="IPR036249">
    <property type="entry name" value="Thioredoxin-like_sf"/>
</dbReference>
<evidence type="ECO:0000256" key="3">
    <source>
        <dbReference type="PIRSR" id="PIRSR603782-2"/>
    </source>
</evidence>
<dbReference type="CDD" id="cd02968">
    <property type="entry name" value="SCO"/>
    <property type="match status" value="1"/>
</dbReference>
<feature type="binding site" evidence="2">
    <location>
        <position position="100"/>
    </location>
    <ligand>
        <name>Cu cation</name>
        <dbReference type="ChEBI" id="CHEBI:23378"/>
    </ligand>
</feature>
<dbReference type="PROSITE" id="PS51257">
    <property type="entry name" value="PROKAR_LIPOPROTEIN"/>
    <property type="match status" value="1"/>
</dbReference>
<dbReference type="Pfam" id="PF02630">
    <property type="entry name" value="SCO1-SenC"/>
    <property type="match status" value="1"/>
</dbReference>
<dbReference type="PANTHER" id="PTHR12151:SF25">
    <property type="entry name" value="LINALOOL DEHYDRATASE_ISOMERASE DOMAIN-CONTAINING PROTEIN"/>
    <property type="match status" value="1"/>
</dbReference>
<feature type="binding site" evidence="2">
    <location>
        <position position="104"/>
    </location>
    <ligand>
        <name>Cu cation</name>
        <dbReference type="ChEBI" id="CHEBI:23378"/>
    </ligand>
</feature>
<dbReference type="Proteomes" id="UP000609064">
    <property type="component" value="Unassembled WGS sequence"/>
</dbReference>
<keyword evidence="2" id="KW-0186">Copper</keyword>
<reference evidence="4" key="2">
    <citation type="submission" date="2020-09" db="EMBL/GenBank/DDBJ databases">
        <authorList>
            <person name="Sun Q."/>
            <person name="Zhou Y."/>
        </authorList>
    </citation>
    <scope>NUCLEOTIDE SEQUENCE</scope>
    <source>
        <strain evidence="4">CGMCC 1.15958</strain>
    </source>
</reference>
<dbReference type="EMBL" id="BMKK01000001">
    <property type="protein sequence ID" value="GGD42255.1"/>
    <property type="molecule type" value="Genomic_DNA"/>
</dbReference>